<dbReference type="InterPro" id="IPR050721">
    <property type="entry name" value="Trk_Ktr_HKT_K-transport"/>
</dbReference>
<name>A0A173UKF7_9FIRM</name>
<evidence type="ECO:0000259" key="2">
    <source>
        <dbReference type="PROSITE" id="PS51202"/>
    </source>
</evidence>
<evidence type="ECO:0000313" key="3">
    <source>
        <dbReference type="EMBL" id="MTK22619.1"/>
    </source>
</evidence>
<sequence length="222" mass="24309">MEKKDTTFAVIGCGQFGGSVVEELARQGADVIAIDNNEEVIKKYVNIATQAIILDSTDEEALRSIGIRNIDHVIVGIGQNIQASILTALLLKEIGVNKVTVKVVNDYHKKVILKIGADSVIQPEKDTGKRLAHQMLSDFVLDYLVLSDNYSIVELLAAGPIVGQTLIDLNIPQRFGINIAAIKRRDNIVVPQANTEVKEGDVLLVIGENKDISEFDHWLLNS</sequence>
<dbReference type="Pfam" id="PF02080">
    <property type="entry name" value="TrkA_C"/>
    <property type="match status" value="1"/>
</dbReference>
<dbReference type="SUPFAM" id="SSF51735">
    <property type="entry name" value="NAD(P)-binding Rossmann-fold domains"/>
    <property type="match status" value="1"/>
</dbReference>
<dbReference type="RefSeq" id="WP_006785264.1">
    <property type="nucleotide sequence ID" value="NZ_CABJBH010000001.1"/>
</dbReference>
<feature type="domain" description="RCK N-terminal" evidence="1">
    <location>
        <begin position="5"/>
        <end position="121"/>
    </location>
</feature>
<dbReference type="PROSITE" id="PS51202">
    <property type="entry name" value="RCK_C"/>
    <property type="match status" value="1"/>
</dbReference>
<dbReference type="OrthoDB" id="9776294at2"/>
<dbReference type="InterPro" id="IPR006037">
    <property type="entry name" value="RCK_C"/>
</dbReference>
<feature type="domain" description="RCK C-terminal" evidence="2">
    <location>
        <begin position="138"/>
        <end position="221"/>
    </location>
</feature>
<dbReference type="Proteomes" id="UP000487649">
    <property type="component" value="Unassembled WGS sequence"/>
</dbReference>
<dbReference type="AlphaFoldDB" id="A0A173UKF7"/>
<reference evidence="3 4" key="1">
    <citation type="journal article" date="2019" name="Nat. Med.">
        <title>A library of human gut bacterial isolates paired with longitudinal multiomics data enables mechanistic microbiome research.</title>
        <authorList>
            <person name="Poyet M."/>
            <person name="Groussin M."/>
            <person name="Gibbons S.M."/>
            <person name="Avila-Pacheco J."/>
            <person name="Jiang X."/>
            <person name="Kearney S.M."/>
            <person name="Perrotta A.R."/>
            <person name="Berdy B."/>
            <person name="Zhao S."/>
            <person name="Lieberman T.D."/>
            <person name="Swanson P.K."/>
            <person name="Smith M."/>
            <person name="Roesemann S."/>
            <person name="Alexander J.E."/>
            <person name="Rich S.A."/>
            <person name="Livny J."/>
            <person name="Vlamakis H."/>
            <person name="Clish C."/>
            <person name="Bullock K."/>
            <person name="Deik A."/>
            <person name="Scott J."/>
            <person name="Pierce K.A."/>
            <person name="Xavier R.J."/>
            <person name="Alm E.J."/>
        </authorList>
    </citation>
    <scope>NUCLEOTIDE SEQUENCE [LARGE SCALE GENOMIC DNA]</scope>
    <source>
        <strain evidence="3 4">BIOML-A198</strain>
    </source>
</reference>
<dbReference type="PROSITE" id="PS51201">
    <property type="entry name" value="RCK_N"/>
    <property type="match status" value="1"/>
</dbReference>
<dbReference type="SUPFAM" id="SSF116726">
    <property type="entry name" value="TrkA C-terminal domain-like"/>
    <property type="match status" value="1"/>
</dbReference>
<proteinExistence type="predicted"/>
<organism evidence="3 4">
    <name type="scientific">Turicibacter sanguinis</name>
    <dbReference type="NCBI Taxonomy" id="154288"/>
    <lineage>
        <taxon>Bacteria</taxon>
        <taxon>Bacillati</taxon>
        <taxon>Bacillota</taxon>
        <taxon>Erysipelotrichia</taxon>
        <taxon>Erysipelotrichales</taxon>
        <taxon>Turicibacteraceae</taxon>
        <taxon>Turicibacter</taxon>
    </lineage>
</organism>
<comment type="caution">
    <text evidence="3">The sequence shown here is derived from an EMBL/GenBank/DDBJ whole genome shotgun (WGS) entry which is preliminary data.</text>
</comment>
<evidence type="ECO:0000259" key="1">
    <source>
        <dbReference type="PROSITE" id="PS51201"/>
    </source>
</evidence>
<dbReference type="GO" id="GO:0006813">
    <property type="term" value="P:potassium ion transport"/>
    <property type="evidence" value="ECO:0007669"/>
    <property type="project" value="InterPro"/>
</dbReference>
<evidence type="ECO:0000313" key="4">
    <source>
        <dbReference type="Proteomes" id="UP000487649"/>
    </source>
</evidence>
<dbReference type="GeneID" id="60059210"/>
<dbReference type="InterPro" id="IPR003148">
    <property type="entry name" value="RCK_N"/>
</dbReference>
<dbReference type="PANTHER" id="PTHR43833">
    <property type="entry name" value="POTASSIUM CHANNEL PROTEIN 2-RELATED-RELATED"/>
    <property type="match status" value="1"/>
</dbReference>
<dbReference type="PANTHER" id="PTHR43833:SF7">
    <property type="entry name" value="KTR SYSTEM POTASSIUM UPTAKE PROTEIN C"/>
    <property type="match status" value="1"/>
</dbReference>
<protein>
    <submittedName>
        <fullName evidence="3">Potassium transporter Trk</fullName>
    </submittedName>
</protein>
<accession>A0A173UKF7</accession>
<dbReference type="EMBL" id="WMQE01000046">
    <property type="protein sequence ID" value="MTK22619.1"/>
    <property type="molecule type" value="Genomic_DNA"/>
</dbReference>
<gene>
    <name evidence="3" type="ORF">GMA92_14515</name>
</gene>
<dbReference type="InterPro" id="IPR036291">
    <property type="entry name" value="NAD(P)-bd_dom_sf"/>
</dbReference>
<dbReference type="GO" id="GO:0008324">
    <property type="term" value="F:monoatomic cation transmembrane transporter activity"/>
    <property type="evidence" value="ECO:0007669"/>
    <property type="project" value="InterPro"/>
</dbReference>
<dbReference type="Gene3D" id="3.30.70.1450">
    <property type="entry name" value="Regulator of K+ conductance, C-terminal domain"/>
    <property type="match status" value="1"/>
</dbReference>
<dbReference type="InterPro" id="IPR036721">
    <property type="entry name" value="RCK_C_sf"/>
</dbReference>
<dbReference type="Gene3D" id="3.40.50.720">
    <property type="entry name" value="NAD(P)-binding Rossmann-like Domain"/>
    <property type="match status" value="1"/>
</dbReference>
<dbReference type="Pfam" id="PF02254">
    <property type="entry name" value="TrkA_N"/>
    <property type="match status" value="1"/>
</dbReference>